<dbReference type="Proteomes" id="UP000257109">
    <property type="component" value="Unassembled WGS sequence"/>
</dbReference>
<keyword evidence="2" id="KW-1185">Reference proteome</keyword>
<name>A0A371FUY0_MUCPR</name>
<sequence>MASNMQQFGTRGAITSRVVNKVGTIDNLRVNIASEAASCRTTSIEHTIKSTSVEHPIDMCLTLQETEPESAEFVGAIGGYQYGRQTSTVLEATVPTEYESRVVYNLEIQIFPEHAGFKPEQLSKTSSKISSTIFLPTTTTTSSTMGQFSFCGRVDEVDE</sequence>
<evidence type="ECO:0000313" key="1">
    <source>
        <dbReference type="EMBL" id="RDX82155.1"/>
    </source>
</evidence>
<comment type="caution">
    <text evidence="1">The sequence shown here is derived from an EMBL/GenBank/DDBJ whole genome shotgun (WGS) entry which is preliminary data.</text>
</comment>
<dbReference type="AlphaFoldDB" id="A0A371FUY0"/>
<dbReference type="EMBL" id="QJKJ01007714">
    <property type="protein sequence ID" value="RDX82155.1"/>
    <property type="molecule type" value="Genomic_DNA"/>
</dbReference>
<accession>A0A371FUY0</accession>
<evidence type="ECO:0000313" key="2">
    <source>
        <dbReference type="Proteomes" id="UP000257109"/>
    </source>
</evidence>
<proteinExistence type="predicted"/>
<feature type="non-terminal residue" evidence="1">
    <location>
        <position position="1"/>
    </location>
</feature>
<organism evidence="1 2">
    <name type="scientific">Mucuna pruriens</name>
    <name type="common">Velvet bean</name>
    <name type="synonym">Dolichos pruriens</name>
    <dbReference type="NCBI Taxonomy" id="157652"/>
    <lineage>
        <taxon>Eukaryota</taxon>
        <taxon>Viridiplantae</taxon>
        <taxon>Streptophyta</taxon>
        <taxon>Embryophyta</taxon>
        <taxon>Tracheophyta</taxon>
        <taxon>Spermatophyta</taxon>
        <taxon>Magnoliopsida</taxon>
        <taxon>eudicotyledons</taxon>
        <taxon>Gunneridae</taxon>
        <taxon>Pentapetalae</taxon>
        <taxon>rosids</taxon>
        <taxon>fabids</taxon>
        <taxon>Fabales</taxon>
        <taxon>Fabaceae</taxon>
        <taxon>Papilionoideae</taxon>
        <taxon>50 kb inversion clade</taxon>
        <taxon>NPAAA clade</taxon>
        <taxon>indigoferoid/millettioid clade</taxon>
        <taxon>Phaseoleae</taxon>
        <taxon>Mucuna</taxon>
    </lineage>
</organism>
<protein>
    <submittedName>
        <fullName evidence="1">Uncharacterized protein</fullName>
    </submittedName>
</protein>
<reference evidence="1" key="1">
    <citation type="submission" date="2018-05" db="EMBL/GenBank/DDBJ databases">
        <title>Draft genome of Mucuna pruriens seed.</title>
        <authorList>
            <person name="Nnadi N.E."/>
            <person name="Vos R."/>
            <person name="Hasami M.H."/>
            <person name="Devisetty U.K."/>
            <person name="Aguiy J.C."/>
        </authorList>
    </citation>
    <scope>NUCLEOTIDE SEQUENCE [LARGE SCALE GENOMIC DNA]</scope>
    <source>
        <strain evidence="1">JCA_2017</strain>
    </source>
</reference>
<gene>
    <name evidence="1" type="ORF">CR513_37087</name>
</gene>